<gene>
    <name evidence="1" type="primary">CNA1_3</name>
    <name evidence="1" type="ORF">DSO57_1028372</name>
</gene>
<accession>A0ACC2TNU8</accession>
<protein>
    <submittedName>
        <fullName evidence="1">3',5'-cyclic-nucleotide phosphodiesterase (PDEase) (3':5'-CNP)</fullName>
        <ecNumber evidence="1">3.1.3.16</ecNumber>
    </submittedName>
</protein>
<sequence length="225" mass="25851">MSGESDTSNKVQVKVSRVEEIEVNPLVKNPTVDRACPDVAPPHVKPLTDEEFYHDEKRELPNLKNIKDHFFHEGRLTSEQAIFLTTKASEVFRKEPTLLEISAPLTISGDIHGQFYDLLRLLDVGGDPSETTYLFLGDYVDRGYFGLECVFYLFALKIWYPNLLHMLRGNHECRHLTKHFTFRLECQYKYSNDVYKACADAFNTLPLAAVVNEQFFCVHGGFPQN</sequence>
<evidence type="ECO:0000313" key="1">
    <source>
        <dbReference type="EMBL" id="KAJ9076218.1"/>
    </source>
</evidence>
<dbReference type="EC" id="3.1.3.16" evidence="1"/>
<name>A0ACC2TNU8_9FUNG</name>
<reference evidence="1" key="1">
    <citation type="submission" date="2022-04" db="EMBL/GenBank/DDBJ databases">
        <title>Genome of the entomopathogenic fungus Entomophthora muscae.</title>
        <authorList>
            <person name="Elya C."/>
            <person name="Lovett B.R."/>
            <person name="Lee E."/>
            <person name="Macias A.M."/>
            <person name="Hajek A.E."/>
            <person name="De Bivort B.L."/>
            <person name="Kasson M.T."/>
            <person name="De Fine Licht H.H."/>
            <person name="Stajich J.E."/>
        </authorList>
    </citation>
    <scope>NUCLEOTIDE SEQUENCE</scope>
    <source>
        <strain evidence="1">Berkeley</strain>
    </source>
</reference>
<dbReference type="Proteomes" id="UP001165960">
    <property type="component" value="Unassembled WGS sequence"/>
</dbReference>
<dbReference type="EMBL" id="QTSX02002309">
    <property type="protein sequence ID" value="KAJ9076218.1"/>
    <property type="molecule type" value="Genomic_DNA"/>
</dbReference>
<comment type="caution">
    <text evidence="1">The sequence shown here is derived from an EMBL/GenBank/DDBJ whole genome shotgun (WGS) entry which is preliminary data.</text>
</comment>
<proteinExistence type="predicted"/>
<evidence type="ECO:0000313" key="2">
    <source>
        <dbReference type="Proteomes" id="UP001165960"/>
    </source>
</evidence>
<organism evidence="1 2">
    <name type="scientific">Entomophthora muscae</name>
    <dbReference type="NCBI Taxonomy" id="34485"/>
    <lineage>
        <taxon>Eukaryota</taxon>
        <taxon>Fungi</taxon>
        <taxon>Fungi incertae sedis</taxon>
        <taxon>Zoopagomycota</taxon>
        <taxon>Entomophthoromycotina</taxon>
        <taxon>Entomophthoromycetes</taxon>
        <taxon>Entomophthorales</taxon>
        <taxon>Entomophthoraceae</taxon>
        <taxon>Entomophthora</taxon>
    </lineage>
</organism>
<keyword evidence="2" id="KW-1185">Reference proteome</keyword>
<keyword evidence="1" id="KW-0378">Hydrolase</keyword>